<feature type="transmembrane region" description="Helical" evidence="1">
    <location>
        <begin position="303"/>
        <end position="328"/>
    </location>
</feature>
<feature type="transmembrane region" description="Helical" evidence="1">
    <location>
        <begin position="52"/>
        <end position="85"/>
    </location>
</feature>
<organism evidence="2 3">
    <name type="scientific">Tepidicaulis marinus</name>
    <dbReference type="NCBI Taxonomy" id="1333998"/>
    <lineage>
        <taxon>Bacteria</taxon>
        <taxon>Pseudomonadati</taxon>
        <taxon>Pseudomonadota</taxon>
        <taxon>Alphaproteobacteria</taxon>
        <taxon>Hyphomicrobiales</taxon>
        <taxon>Parvibaculaceae</taxon>
        <taxon>Tepidicaulis</taxon>
    </lineage>
</organism>
<feature type="transmembrane region" description="Helical" evidence="1">
    <location>
        <begin position="198"/>
        <end position="225"/>
    </location>
</feature>
<dbReference type="InterPro" id="IPR018710">
    <property type="entry name" value="DUF2232"/>
</dbReference>
<feature type="transmembrane region" description="Helical" evidence="1">
    <location>
        <begin position="246"/>
        <end position="264"/>
    </location>
</feature>
<dbReference type="Proteomes" id="UP000028702">
    <property type="component" value="Unassembled WGS sequence"/>
</dbReference>
<dbReference type="RefSeq" id="WP_045447434.1">
    <property type="nucleotide sequence ID" value="NZ_BBIO01000012.1"/>
</dbReference>
<evidence type="ECO:0000256" key="1">
    <source>
        <dbReference type="SAM" id="Phobius"/>
    </source>
</evidence>
<dbReference type="Pfam" id="PF09991">
    <property type="entry name" value="DUF2232"/>
    <property type="match status" value="1"/>
</dbReference>
<keyword evidence="1" id="KW-1133">Transmembrane helix</keyword>
<feature type="transmembrane region" description="Helical" evidence="1">
    <location>
        <begin position="270"/>
        <end position="291"/>
    </location>
</feature>
<reference evidence="2 3" key="1">
    <citation type="submission" date="2014-07" db="EMBL/GenBank/DDBJ databases">
        <title>Tepidicaulis marinum gen. nov., sp. nov., a novel marine bacterium denitrifying nitrate to nitrous oxide strictly under microaerobic conditions.</title>
        <authorList>
            <person name="Takeuchi M."/>
            <person name="Yamagishi T."/>
            <person name="Kamagata Y."/>
            <person name="Oshima K."/>
            <person name="Hattori M."/>
            <person name="Katayama T."/>
            <person name="Hanada S."/>
            <person name="Tamaki H."/>
            <person name="Marumo K."/>
            <person name="Maeda H."/>
            <person name="Nedachi M."/>
            <person name="Iwasaki W."/>
            <person name="Suwa Y."/>
            <person name="Sakata S."/>
        </authorList>
    </citation>
    <scope>NUCLEOTIDE SEQUENCE [LARGE SCALE GENOMIC DNA]</scope>
    <source>
        <strain evidence="2 3">MA2</strain>
    </source>
</reference>
<sequence length="350" mass="37554">MPQWMIGLGAGLVSAVLFLSTASGSLLALFPLLLSPIPLFVAGLGWGGRMAAFAGAAGFVFLSLISSFSAGLTFFLFAAFPAFWLSRQALFYERPAPLVSRRGLYPPEPAEERGEEEASDAHPAPAEGVIWCPPGDIAVWAALVAALLLVIAEAGIIWVGYEGLAAALRQTAGQSLLESGAAARFVAEQGLPVEPQRLVALAAALLPAAATALWLFVILATMAAGQRILMRFGHNLRPMPDFDRMELPRPLLWAFGACFLFTFIPGEIAHFMGALIIALFIPYFLLGLAIIHAISRAWKARIFVLGLFYFLLLFFGWLAVPVGLLGMMDPWLNLRGRLSAASGSPGKERD</sequence>
<dbReference type="AlphaFoldDB" id="A0A081BCJ8"/>
<comment type="caution">
    <text evidence="2">The sequence shown here is derived from an EMBL/GenBank/DDBJ whole genome shotgun (WGS) entry which is preliminary data.</text>
</comment>
<protein>
    <submittedName>
        <fullName evidence="2">Conserved protein</fullName>
    </submittedName>
</protein>
<keyword evidence="1" id="KW-0472">Membrane</keyword>
<dbReference type="eggNOG" id="COG4241">
    <property type="taxonomic scope" value="Bacteria"/>
</dbReference>
<keyword evidence="1" id="KW-0812">Transmembrane</keyword>
<dbReference type="EMBL" id="BBIO01000012">
    <property type="protein sequence ID" value="GAK45766.1"/>
    <property type="molecule type" value="Genomic_DNA"/>
</dbReference>
<name>A0A081BCJ8_9HYPH</name>
<dbReference type="STRING" id="1333998.M2A_2265"/>
<evidence type="ECO:0000313" key="3">
    <source>
        <dbReference type="Proteomes" id="UP000028702"/>
    </source>
</evidence>
<feature type="transmembrane region" description="Helical" evidence="1">
    <location>
        <begin position="137"/>
        <end position="161"/>
    </location>
</feature>
<proteinExistence type="predicted"/>
<keyword evidence="3" id="KW-1185">Reference proteome</keyword>
<evidence type="ECO:0000313" key="2">
    <source>
        <dbReference type="EMBL" id="GAK45766.1"/>
    </source>
</evidence>
<accession>A0A081BCJ8</accession>
<gene>
    <name evidence="2" type="ORF">M2A_2265</name>
</gene>